<proteinExistence type="inferred from homology"/>
<protein>
    <submittedName>
        <fullName evidence="9">Putative spermidine/putrescine transport system permease protein</fullName>
    </submittedName>
</protein>
<dbReference type="GO" id="GO:0005886">
    <property type="term" value="C:plasma membrane"/>
    <property type="evidence" value="ECO:0007669"/>
    <property type="project" value="UniProtKB-SubCell"/>
</dbReference>
<dbReference type="Gene3D" id="1.10.3720.10">
    <property type="entry name" value="MetI-like"/>
    <property type="match status" value="1"/>
</dbReference>
<dbReference type="GO" id="GO:0055085">
    <property type="term" value="P:transmembrane transport"/>
    <property type="evidence" value="ECO:0007669"/>
    <property type="project" value="InterPro"/>
</dbReference>
<dbReference type="CDD" id="cd06261">
    <property type="entry name" value="TM_PBP2"/>
    <property type="match status" value="1"/>
</dbReference>
<keyword evidence="3 8" id="KW-0813">Transport</keyword>
<reference evidence="9 10" key="1">
    <citation type="submission" date="2018-05" db="EMBL/GenBank/DDBJ databases">
        <title>Genomic Encyclopedia of Type Strains, Phase IV (KMG-IV): sequencing the most valuable type-strain genomes for metagenomic binning, comparative biology and taxonomic classification.</title>
        <authorList>
            <person name="Goeker M."/>
        </authorList>
    </citation>
    <scope>NUCLEOTIDE SEQUENCE [LARGE SCALE GENOMIC DNA]</scope>
    <source>
        <strain evidence="9 10">DSM 6462</strain>
    </source>
</reference>
<keyword evidence="6 8" id="KW-1133">Transmembrane helix</keyword>
<evidence type="ECO:0000313" key="10">
    <source>
        <dbReference type="Proteomes" id="UP000248021"/>
    </source>
</evidence>
<keyword evidence="5 8" id="KW-0812">Transmembrane</keyword>
<evidence type="ECO:0000256" key="1">
    <source>
        <dbReference type="ARBA" id="ARBA00004651"/>
    </source>
</evidence>
<dbReference type="EMBL" id="QJJK01000002">
    <property type="protein sequence ID" value="PXW63594.1"/>
    <property type="molecule type" value="Genomic_DNA"/>
</dbReference>
<dbReference type="PROSITE" id="PS50928">
    <property type="entry name" value="ABC_TM1"/>
    <property type="match status" value="1"/>
</dbReference>
<evidence type="ECO:0000313" key="9">
    <source>
        <dbReference type="EMBL" id="PXW63594.1"/>
    </source>
</evidence>
<dbReference type="PANTHER" id="PTHR42929">
    <property type="entry name" value="INNER MEMBRANE ABC TRANSPORTER PERMEASE PROTEIN YDCU-RELATED-RELATED"/>
    <property type="match status" value="1"/>
</dbReference>
<feature type="transmembrane region" description="Helical" evidence="8">
    <location>
        <begin position="218"/>
        <end position="243"/>
    </location>
</feature>
<accession>A0A2V3UF45</accession>
<comment type="similarity">
    <text evidence="2">Belongs to the binding-protein-dependent transport system permease family. CysTW subfamily.</text>
</comment>
<dbReference type="Proteomes" id="UP000248021">
    <property type="component" value="Unassembled WGS sequence"/>
</dbReference>
<evidence type="ECO:0000256" key="7">
    <source>
        <dbReference type="ARBA" id="ARBA00023136"/>
    </source>
</evidence>
<organism evidence="9 10">
    <name type="scientific">Chelatococcus asaccharovorans</name>
    <dbReference type="NCBI Taxonomy" id="28210"/>
    <lineage>
        <taxon>Bacteria</taxon>
        <taxon>Pseudomonadati</taxon>
        <taxon>Pseudomonadota</taxon>
        <taxon>Alphaproteobacteria</taxon>
        <taxon>Hyphomicrobiales</taxon>
        <taxon>Chelatococcaceae</taxon>
        <taxon>Chelatococcus</taxon>
    </lineage>
</organism>
<feature type="transmembrane region" description="Helical" evidence="8">
    <location>
        <begin position="28"/>
        <end position="50"/>
    </location>
</feature>
<feature type="transmembrane region" description="Helical" evidence="8">
    <location>
        <begin position="120"/>
        <end position="144"/>
    </location>
</feature>
<feature type="transmembrane region" description="Helical" evidence="8">
    <location>
        <begin position="272"/>
        <end position="296"/>
    </location>
</feature>
<keyword evidence="10" id="KW-1185">Reference proteome</keyword>
<comment type="caution">
    <text evidence="9">The sequence shown here is derived from an EMBL/GenBank/DDBJ whole genome shotgun (WGS) entry which is preliminary data.</text>
</comment>
<keyword evidence="7 8" id="KW-0472">Membrane</keyword>
<keyword evidence="4" id="KW-1003">Cell membrane</keyword>
<feature type="transmembrane region" description="Helical" evidence="8">
    <location>
        <begin position="89"/>
        <end position="111"/>
    </location>
</feature>
<evidence type="ECO:0000256" key="4">
    <source>
        <dbReference type="ARBA" id="ARBA00022475"/>
    </source>
</evidence>
<dbReference type="PANTHER" id="PTHR42929:SF5">
    <property type="entry name" value="ABC TRANSPORTER PERMEASE PROTEIN"/>
    <property type="match status" value="1"/>
</dbReference>
<dbReference type="RefSeq" id="WP_110373719.1">
    <property type="nucleotide sequence ID" value="NZ_CAKNFM010000002.1"/>
</dbReference>
<evidence type="ECO:0000256" key="2">
    <source>
        <dbReference type="ARBA" id="ARBA00007069"/>
    </source>
</evidence>
<dbReference type="AlphaFoldDB" id="A0A2V3UF45"/>
<name>A0A2V3UF45_9HYPH</name>
<evidence type="ECO:0000256" key="5">
    <source>
        <dbReference type="ARBA" id="ARBA00022692"/>
    </source>
</evidence>
<evidence type="ECO:0000256" key="3">
    <source>
        <dbReference type="ARBA" id="ARBA00022448"/>
    </source>
</evidence>
<dbReference type="Pfam" id="PF00528">
    <property type="entry name" value="BPD_transp_1"/>
    <property type="match status" value="1"/>
</dbReference>
<dbReference type="SUPFAM" id="SSF161098">
    <property type="entry name" value="MetI-like"/>
    <property type="match status" value="1"/>
</dbReference>
<evidence type="ECO:0000256" key="8">
    <source>
        <dbReference type="RuleBase" id="RU363032"/>
    </source>
</evidence>
<dbReference type="OrthoDB" id="9807047at2"/>
<dbReference type="InterPro" id="IPR035906">
    <property type="entry name" value="MetI-like_sf"/>
</dbReference>
<gene>
    <name evidence="9" type="ORF">C7450_102512</name>
</gene>
<comment type="subcellular location">
    <subcellularLocation>
        <location evidence="1 8">Cell membrane</location>
        <topology evidence="1 8">Multi-pass membrane protein</topology>
    </subcellularLocation>
</comment>
<feature type="transmembrane region" description="Helical" evidence="8">
    <location>
        <begin position="164"/>
        <end position="187"/>
    </location>
</feature>
<evidence type="ECO:0000256" key="6">
    <source>
        <dbReference type="ARBA" id="ARBA00022989"/>
    </source>
</evidence>
<dbReference type="InterPro" id="IPR000515">
    <property type="entry name" value="MetI-like"/>
</dbReference>
<sequence>MSSVLAIKPLSNTPASTRRVRHVDKSTFLVLPACIVIAAALLIPLANVLLLSLNRSQPGVIELSSNFTLANYTRFLWSPFYMRVLGKTVYIAAMTTTLCTVFGAILAMAIWRAPQHLRGVIVIVVISPLLVSIVTRTFGWMIVLGDNGLINSTLMSLGVINEPLRLMFTDGAVIVGLLHVFLPLMVLPILTALDRIDPNVPQAANTLGASRFTTATEVVLPLAAPGLVSGITIVFSLSMSSYITPALMGGPDSGMITTLIYQQFVVTFNWQFGATLVAILLAVSLVLVAVILFEFARRTRKWMVRQ</sequence>